<dbReference type="EMBL" id="FNQP01000036">
    <property type="protein sequence ID" value="SEB10462.1"/>
    <property type="molecule type" value="Genomic_DNA"/>
</dbReference>
<gene>
    <name evidence="1" type="ORF">SAMN05660964_03559</name>
</gene>
<accession>A0A1H4GPD3</accession>
<protein>
    <recommendedName>
        <fullName evidence="3">Arc-like DNA binding domain-containing protein</fullName>
    </recommendedName>
</protein>
<dbReference type="STRING" id="525918.SAMN05660964_03559"/>
<keyword evidence="2" id="KW-1185">Reference proteome</keyword>
<dbReference type="Proteomes" id="UP000199397">
    <property type="component" value="Unassembled WGS sequence"/>
</dbReference>
<dbReference type="InterPro" id="IPR013321">
    <property type="entry name" value="Arc_rbn_hlx_hlx"/>
</dbReference>
<proteinExistence type="predicted"/>
<evidence type="ECO:0000313" key="1">
    <source>
        <dbReference type="EMBL" id="SEB10462.1"/>
    </source>
</evidence>
<sequence length="162" mass="18558">MRQKLEDSARMVGRSLHAEILMRLGESLKEALGIAIQDSFTNLSPDMRIRLKANADTHGWTIGKEIAWRLEKSLEADREQEENEAIFEYEQLDLPDDEAYYPVLLENPCKKNLKKPRATEVKYENSLNNLVRTIAIEIVKEQFAKAGITIPDDNQQSEIKGD</sequence>
<organism evidence="1 2">
    <name type="scientific">Thiothrix caldifontis</name>
    <dbReference type="NCBI Taxonomy" id="525918"/>
    <lineage>
        <taxon>Bacteria</taxon>
        <taxon>Pseudomonadati</taxon>
        <taxon>Pseudomonadota</taxon>
        <taxon>Gammaproteobacteria</taxon>
        <taxon>Thiotrichales</taxon>
        <taxon>Thiotrichaceae</taxon>
        <taxon>Thiothrix</taxon>
    </lineage>
</organism>
<dbReference type="AlphaFoldDB" id="A0A1H4GPD3"/>
<reference evidence="1 2" key="1">
    <citation type="submission" date="2016-10" db="EMBL/GenBank/DDBJ databases">
        <authorList>
            <person name="de Groot N.N."/>
        </authorList>
    </citation>
    <scope>NUCLEOTIDE SEQUENCE [LARGE SCALE GENOMIC DNA]</scope>
    <source>
        <strain evidence="1 2">DSM 21228</strain>
    </source>
</reference>
<evidence type="ECO:0008006" key="3">
    <source>
        <dbReference type="Google" id="ProtNLM"/>
    </source>
</evidence>
<dbReference type="GO" id="GO:0006355">
    <property type="term" value="P:regulation of DNA-templated transcription"/>
    <property type="evidence" value="ECO:0007669"/>
    <property type="project" value="InterPro"/>
</dbReference>
<dbReference type="Gene3D" id="1.10.1220.10">
    <property type="entry name" value="Met repressor-like"/>
    <property type="match status" value="2"/>
</dbReference>
<name>A0A1H4GPD3_9GAMM</name>
<evidence type="ECO:0000313" key="2">
    <source>
        <dbReference type="Proteomes" id="UP000199397"/>
    </source>
</evidence>